<dbReference type="EMBL" id="LJOD01000004">
    <property type="protein sequence ID" value="KPE51691.1"/>
    <property type="molecule type" value="Genomic_DNA"/>
</dbReference>
<evidence type="ECO:0000313" key="2">
    <source>
        <dbReference type="Proteomes" id="UP000037953"/>
    </source>
</evidence>
<dbReference type="Proteomes" id="UP000037953">
    <property type="component" value="Unassembled WGS sequence"/>
</dbReference>
<dbReference type="PATRIC" id="fig|253.9.peg.3457"/>
<dbReference type="AlphaFoldDB" id="A0A0N0IWU2"/>
<name>A0A0N0IWU2_CHRID</name>
<comment type="caution">
    <text evidence="1">The sequence shown here is derived from an EMBL/GenBank/DDBJ whole genome shotgun (WGS) entry which is preliminary data.</text>
</comment>
<protein>
    <submittedName>
        <fullName evidence="1">Uncharacterized protein</fullName>
    </submittedName>
</protein>
<reference evidence="1 2" key="1">
    <citation type="journal article" date="2015" name="Genom Data">
        <title>Draft genome sequence of a multidrug-resistant Chryseobacterium indologenes isolate from Malaysia.</title>
        <authorList>
            <person name="Yu C.Y."/>
            <person name="Ang G.Y."/>
            <person name="Cheng H.J."/>
            <person name="Cheong Y.M."/>
            <person name="Yin W.F."/>
            <person name="Chan K.G."/>
        </authorList>
    </citation>
    <scope>NUCLEOTIDE SEQUENCE [LARGE SCALE GENOMIC DNA]</scope>
    <source>
        <strain evidence="1 2">CI_885</strain>
    </source>
</reference>
<proteinExistence type="predicted"/>
<dbReference type="RefSeq" id="WP_062698278.1">
    <property type="nucleotide sequence ID" value="NZ_LJOD01000004.1"/>
</dbReference>
<dbReference type="OrthoDB" id="9822466at2"/>
<organism evidence="1 2">
    <name type="scientific">Chryseobacterium indologenes</name>
    <name type="common">Flavobacterium indologenes</name>
    <dbReference type="NCBI Taxonomy" id="253"/>
    <lineage>
        <taxon>Bacteria</taxon>
        <taxon>Pseudomonadati</taxon>
        <taxon>Bacteroidota</taxon>
        <taxon>Flavobacteriia</taxon>
        <taxon>Flavobacteriales</taxon>
        <taxon>Weeksellaceae</taxon>
        <taxon>Chryseobacterium group</taxon>
        <taxon>Chryseobacterium</taxon>
    </lineage>
</organism>
<reference evidence="2" key="2">
    <citation type="submission" date="2015-09" db="EMBL/GenBank/DDBJ databases">
        <title>Draft genome sequence of a multidrug-resistant Chryseobacterium indologenes isolate from Malaysia.</title>
        <authorList>
            <person name="Yu C.Y."/>
            <person name="Ang G.Y."/>
            <person name="Chan K.-G."/>
        </authorList>
    </citation>
    <scope>NUCLEOTIDE SEQUENCE [LARGE SCALE GENOMIC DNA]</scope>
    <source>
        <strain evidence="2">CI_885</strain>
    </source>
</reference>
<sequence>MENENNPNFEDFINFVNQTREEKKQEINTELYEKISLCVDQIIEFRQSKDPGLFITTLQKLKEVALECDIDEVTNVLLYERIYATHSKEYSEFFSDIVVPHMYGKSKKENFQYIENIIFTPEDSKREQALVIYLKIAKEHGEHQRKILNFVEQNYQQFSKNQKVLFCMLTDEILSHSPHANRIKKLMNIKEYSLTYGGDDTHESNQEHKSPNKKWWEFWK</sequence>
<evidence type="ECO:0000313" key="1">
    <source>
        <dbReference type="EMBL" id="KPE51691.1"/>
    </source>
</evidence>
<accession>A0A0N0IWU2</accession>
<gene>
    <name evidence="1" type="ORF">AOB46_08550</name>
</gene>